<evidence type="ECO:0000313" key="1">
    <source>
        <dbReference type="EMBL" id="PKB93411.1"/>
    </source>
</evidence>
<accession>A0A2N0NFP0</accession>
<reference evidence="1 2" key="2">
    <citation type="submission" date="2017-09" db="EMBL/GenBank/DDBJ databases">
        <title>Extensive intraspecific genome diversity in a model arbuscular mycorrhizal fungus.</title>
        <authorList>
            <person name="Chen E.C."/>
            <person name="Morin E."/>
            <person name="Beaudet D."/>
            <person name="Noel J."/>
            <person name="Ndikumana S."/>
            <person name="Charron P."/>
            <person name="St-Onge C."/>
            <person name="Giorgi J."/>
            <person name="Grigoriev I.V."/>
            <person name="Roux C."/>
            <person name="Martin F.M."/>
            <person name="Corradi N."/>
        </authorList>
    </citation>
    <scope>NUCLEOTIDE SEQUENCE [LARGE SCALE GENOMIC DNA]</scope>
    <source>
        <strain evidence="1 2">A5</strain>
    </source>
</reference>
<organism evidence="1 2">
    <name type="scientific">Rhizophagus irregularis</name>
    <dbReference type="NCBI Taxonomy" id="588596"/>
    <lineage>
        <taxon>Eukaryota</taxon>
        <taxon>Fungi</taxon>
        <taxon>Fungi incertae sedis</taxon>
        <taxon>Mucoromycota</taxon>
        <taxon>Glomeromycotina</taxon>
        <taxon>Glomeromycetes</taxon>
        <taxon>Glomerales</taxon>
        <taxon>Glomeraceae</taxon>
        <taxon>Rhizophagus</taxon>
    </lineage>
</organism>
<comment type="caution">
    <text evidence="1">The sequence shown here is derived from an EMBL/GenBank/DDBJ whole genome shotgun (WGS) entry which is preliminary data.</text>
</comment>
<reference evidence="1 2" key="1">
    <citation type="submission" date="2016-04" db="EMBL/GenBank/DDBJ databases">
        <title>Genome analyses suggest a sexual origin of heterokaryosis in a supposedly ancient asexual fungus.</title>
        <authorList>
            <person name="Ropars J."/>
            <person name="Sedzielewska K."/>
            <person name="Noel J."/>
            <person name="Charron P."/>
            <person name="Farinelli L."/>
            <person name="Marton T."/>
            <person name="Kruger M."/>
            <person name="Pelin A."/>
            <person name="Brachmann A."/>
            <person name="Corradi N."/>
        </authorList>
    </citation>
    <scope>NUCLEOTIDE SEQUENCE [LARGE SCALE GENOMIC DNA]</scope>
    <source>
        <strain evidence="1 2">A5</strain>
    </source>
</reference>
<evidence type="ECO:0000313" key="2">
    <source>
        <dbReference type="Proteomes" id="UP000232722"/>
    </source>
</evidence>
<sequence>MEEIFIKGGSNIAVTKNERKYFCRMFDAKLDTKKIKERYNWQAYKKLDDKEKDILDFTLIKDYIGKYGGNFAKVIKINKIKFILIYFNEKDLLQAIYRSTMDEDMGKGLQMKGQEELIGMNGVFTKRRFAWDCK</sequence>
<dbReference type="EMBL" id="LLXJ01008100">
    <property type="protein sequence ID" value="PKB93411.1"/>
    <property type="molecule type" value="Genomic_DNA"/>
</dbReference>
<protein>
    <submittedName>
        <fullName evidence="1">Uncharacterized protein</fullName>
    </submittedName>
</protein>
<gene>
    <name evidence="1" type="ORF">RhiirA5_441356</name>
</gene>
<proteinExistence type="predicted"/>
<dbReference type="AlphaFoldDB" id="A0A2N0NFP0"/>
<name>A0A2N0NFP0_9GLOM</name>
<dbReference type="VEuPathDB" id="FungiDB:RhiirA1_470801"/>
<dbReference type="Proteomes" id="UP000232722">
    <property type="component" value="Unassembled WGS sequence"/>
</dbReference>